<comment type="function">
    <text evidence="7">Flavin prenyltransferase that catalyzes the synthesis of the prenylated FMN cofactor (prenyl-FMN) for 4-hydroxy-3-polyprenylbenzoic acid decarboxylase UbiD. The prenyltransferase is metal-independent and links a dimethylallyl moiety from dimethylallyl monophosphate (DMAP) to the flavin N5 and C6 atoms of FMN.</text>
</comment>
<dbReference type="Gene3D" id="3.40.50.1950">
    <property type="entry name" value="Flavin prenyltransferase-like"/>
    <property type="match status" value="1"/>
</dbReference>
<sequence>MNESITRDRTAYSEGLLPTRTRRRLIVGISGATGVVYAIRLLQLLREADVETHLVVSKPGEMTRAYETEMSMKDLRGLADVSYSIADVGAAISSGSFKTMGMVVAPCSIRTLSEIATGVTSTLLTRAADVVLKERRRLVLMVRETPLHAGHLKSMLAATENGAIIAPPVPAFYTGAQTIDDLVDHTVGRVLDLFDIDTDAVKRWGEGDGLRALGKAVRVANGFDNAAQM</sequence>
<feature type="binding site" evidence="7">
    <location>
        <position position="57"/>
    </location>
    <ligand>
        <name>FMN</name>
        <dbReference type="ChEBI" id="CHEBI:58210"/>
    </ligand>
</feature>
<dbReference type="InterPro" id="IPR003382">
    <property type="entry name" value="Flavoprotein"/>
</dbReference>
<name>A0A246FG39_9BACT</name>
<evidence type="ECO:0000256" key="1">
    <source>
        <dbReference type="ARBA" id="ARBA00022602"/>
    </source>
</evidence>
<accession>A0A246FG39</accession>
<dbReference type="InterPro" id="IPR004507">
    <property type="entry name" value="UbiX-like"/>
</dbReference>
<protein>
    <recommendedName>
        <fullName evidence="7">Flavin prenyltransferase UbiX</fullName>
        <ecNumber evidence="7">2.5.1.129</ecNumber>
    </recommendedName>
</protein>
<dbReference type="EC" id="2.5.1.129" evidence="7"/>
<evidence type="ECO:0000256" key="2">
    <source>
        <dbReference type="ARBA" id="ARBA00022630"/>
    </source>
</evidence>
<dbReference type="OrthoDB" id="9781577at2"/>
<comment type="catalytic activity">
    <reaction evidence="5 7">
        <text>dimethylallyl phosphate + FMNH2 = prenylated FMNH2 + phosphate</text>
        <dbReference type="Rhea" id="RHEA:37743"/>
        <dbReference type="ChEBI" id="CHEBI:43474"/>
        <dbReference type="ChEBI" id="CHEBI:57618"/>
        <dbReference type="ChEBI" id="CHEBI:87467"/>
        <dbReference type="ChEBI" id="CHEBI:88052"/>
        <dbReference type="EC" id="2.5.1.129"/>
    </reaction>
</comment>
<feature type="domain" description="Flavoprotein" evidence="8">
    <location>
        <begin position="24"/>
        <end position="193"/>
    </location>
</feature>
<dbReference type="Pfam" id="PF02441">
    <property type="entry name" value="Flavoprotein"/>
    <property type="match status" value="1"/>
</dbReference>
<dbReference type="SUPFAM" id="SSF52507">
    <property type="entry name" value="Homo-oligomeric flavin-containing Cys decarboxylases, HFCD"/>
    <property type="match status" value="1"/>
</dbReference>
<keyword evidence="2 7" id="KW-0285">Flavoprotein</keyword>
<keyword evidence="1 7" id="KW-0637">Prenyltransferase</keyword>
<dbReference type="PANTHER" id="PTHR43374:SF1">
    <property type="entry name" value="FLAVIN PRENYLTRANSFERASE PAD1, MITOCHONDRIAL"/>
    <property type="match status" value="1"/>
</dbReference>
<reference evidence="9 10" key="1">
    <citation type="submission" date="2017-06" db="EMBL/GenBank/DDBJ databases">
        <title>Hymenobacter amundsenii sp. nov. isolated from regoliths in Antarctica.</title>
        <authorList>
            <person name="Sedlacek I."/>
            <person name="Kralova S."/>
            <person name="Pantucek R."/>
            <person name="Svec P."/>
            <person name="Holochova P."/>
            <person name="Stankova E."/>
            <person name="Vrbovska V."/>
            <person name="Busse H.-J."/>
        </authorList>
    </citation>
    <scope>NUCLEOTIDE SEQUENCE [LARGE SCALE GENOMIC DNA]</scope>
    <source>
        <strain evidence="9 10">CCM 8682</strain>
    </source>
</reference>
<feature type="binding site" evidence="7">
    <location>
        <begin position="108"/>
        <end position="111"/>
    </location>
    <ligand>
        <name>FMN</name>
        <dbReference type="ChEBI" id="CHEBI:58210"/>
    </ligand>
</feature>
<dbReference type="PANTHER" id="PTHR43374">
    <property type="entry name" value="FLAVIN PRENYLTRANSFERASE"/>
    <property type="match status" value="1"/>
</dbReference>
<evidence type="ECO:0000259" key="8">
    <source>
        <dbReference type="Pfam" id="PF02441"/>
    </source>
</evidence>
<dbReference type="Proteomes" id="UP000197277">
    <property type="component" value="Unassembled WGS sequence"/>
</dbReference>
<keyword evidence="4 7" id="KW-0808">Transferase</keyword>
<evidence type="ECO:0000256" key="6">
    <source>
        <dbReference type="ARBA" id="ARBA00060793"/>
    </source>
</evidence>
<feature type="binding site" evidence="7">
    <location>
        <position position="189"/>
    </location>
    <ligand>
        <name>dimethylallyl phosphate</name>
        <dbReference type="ChEBI" id="CHEBI:88052"/>
    </ligand>
</feature>
<evidence type="ECO:0000256" key="5">
    <source>
        <dbReference type="ARBA" id="ARBA00050612"/>
    </source>
</evidence>
<dbReference type="InterPro" id="IPR036551">
    <property type="entry name" value="Flavin_trans-like"/>
</dbReference>
<dbReference type="NCBIfam" id="TIGR00421">
    <property type="entry name" value="ubiX_pad"/>
    <property type="match status" value="1"/>
</dbReference>
<organism evidence="9 10">
    <name type="scientific">Hymenobacter amundsenii</name>
    <dbReference type="NCBI Taxonomy" id="2006685"/>
    <lineage>
        <taxon>Bacteria</taxon>
        <taxon>Pseudomonadati</taxon>
        <taxon>Bacteroidota</taxon>
        <taxon>Cytophagia</taxon>
        <taxon>Cytophagales</taxon>
        <taxon>Hymenobacteraceae</taxon>
        <taxon>Hymenobacter</taxon>
    </lineage>
</organism>
<evidence type="ECO:0000256" key="3">
    <source>
        <dbReference type="ARBA" id="ARBA00022643"/>
    </source>
</evidence>
<dbReference type="NCBIfam" id="NF004685">
    <property type="entry name" value="PRK06029.1"/>
    <property type="match status" value="1"/>
</dbReference>
<dbReference type="GO" id="GO:0016831">
    <property type="term" value="F:carboxy-lyase activity"/>
    <property type="evidence" value="ECO:0007669"/>
    <property type="project" value="TreeGrafter"/>
</dbReference>
<dbReference type="HAMAP" id="MF_01984">
    <property type="entry name" value="ubiX_pad"/>
    <property type="match status" value="1"/>
</dbReference>
<comment type="caution">
    <text evidence="7">Lacks conserved residue(s) required for the propagation of feature annotation.</text>
</comment>
<dbReference type="EMBL" id="NIRR01000060">
    <property type="protein sequence ID" value="OWP61500.1"/>
    <property type="molecule type" value="Genomic_DNA"/>
</dbReference>
<dbReference type="GO" id="GO:0106141">
    <property type="term" value="F:flavin prenyltransferase activity"/>
    <property type="evidence" value="ECO:0007669"/>
    <property type="project" value="UniProtKB-EC"/>
</dbReference>
<keyword evidence="10" id="KW-1185">Reference proteome</keyword>
<evidence type="ECO:0000256" key="4">
    <source>
        <dbReference type="ARBA" id="ARBA00022679"/>
    </source>
</evidence>
<feature type="binding site" evidence="7">
    <location>
        <begin position="31"/>
        <end position="33"/>
    </location>
    <ligand>
        <name>FMN</name>
        <dbReference type="ChEBI" id="CHEBI:58210"/>
    </ligand>
</feature>
<evidence type="ECO:0000313" key="9">
    <source>
        <dbReference type="EMBL" id="OWP61500.1"/>
    </source>
</evidence>
<feature type="binding site" evidence="7">
    <location>
        <position position="173"/>
    </location>
    <ligand>
        <name>dimethylallyl phosphate</name>
        <dbReference type="ChEBI" id="CHEBI:88052"/>
    </ligand>
</feature>
<comment type="similarity">
    <text evidence="6 7">Belongs to the UbiX/PAD1 family.</text>
</comment>
<dbReference type="AlphaFoldDB" id="A0A246FG39"/>
<evidence type="ECO:0000256" key="7">
    <source>
        <dbReference type="HAMAP-Rule" id="MF_01984"/>
    </source>
</evidence>
<feature type="binding site" evidence="7">
    <location>
        <position position="143"/>
    </location>
    <ligand>
        <name>FMN</name>
        <dbReference type="ChEBI" id="CHEBI:58210"/>
    </ligand>
</feature>
<comment type="caution">
    <text evidence="9">The sequence shown here is derived from an EMBL/GenBank/DDBJ whole genome shotgun (WGS) entry which is preliminary data.</text>
</comment>
<gene>
    <name evidence="7" type="primary">ubiX</name>
    <name evidence="9" type="ORF">CDA63_19105</name>
</gene>
<proteinExistence type="inferred from homology"/>
<keyword evidence="3 7" id="KW-0288">FMN</keyword>
<dbReference type="FunFam" id="3.40.50.1950:FF:000001">
    <property type="entry name" value="Flavin prenyltransferase UbiX"/>
    <property type="match status" value="1"/>
</dbReference>
<evidence type="ECO:0000313" key="10">
    <source>
        <dbReference type="Proteomes" id="UP000197277"/>
    </source>
</evidence>
<dbReference type="RefSeq" id="WP_088466056.1">
    <property type="nucleotide sequence ID" value="NZ_NIRR01000060.1"/>
</dbReference>